<dbReference type="InterPro" id="IPR012907">
    <property type="entry name" value="Peptidase_S11_C"/>
</dbReference>
<dbReference type="PANTHER" id="PTHR21581:SF6">
    <property type="entry name" value="TRAFFICKING PROTEIN PARTICLE COMPLEX SUBUNIT 12"/>
    <property type="match status" value="1"/>
</dbReference>
<dbReference type="InterPro" id="IPR001967">
    <property type="entry name" value="Peptidase_S11_N"/>
</dbReference>
<dbReference type="InterPro" id="IPR012338">
    <property type="entry name" value="Beta-lactam/transpept-like"/>
</dbReference>
<dbReference type="PANTHER" id="PTHR21581">
    <property type="entry name" value="D-ALANYL-D-ALANINE CARBOXYPEPTIDASE"/>
    <property type="match status" value="1"/>
</dbReference>
<comment type="caution">
    <text evidence="18">The sequence shown here is derived from an EMBL/GenBank/DDBJ whole genome shotgun (WGS) entry which is preliminary data.</text>
</comment>
<feature type="transmembrane region" description="Helical" evidence="16">
    <location>
        <begin position="12"/>
        <end position="32"/>
    </location>
</feature>
<evidence type="ECO:0000256" key="16">
    <source>
        <dbReference type="SAM" id="Phobius"/>
    </source>
</evidence>
<keyword evidence="11" id="KW-0961">Cell wall biogenesis/degradation</keyword>
<feature type="active site" description="Proton acceptor" evidence="13">
    <location>
        <position position="76"/>
    </location>
</feature>
<dbReference type="SUPFAM" id="SSF69189">
    <property type="entry name" value="Penicillin-binding protein associated domain"/>
    <property type="match status" value="1"/>
</dbReference>
<dbReference type="Pfam" id="PF00768">
    <property type="entry name" value="Peptidase_S11"/>
    <property type="match status" value="1"/>
</dbReference>
<feature type="domain" description="Peptidase S11 D-Ala-D-Ala carboxypeptidase A C-terminal" evidence="17">
    <location>
        <begin position="285"/>
        <end position="375"/>
    </location>
</feature>
<evidence type="ECO:0000313" key="18">
    <source>
        <dbReference type="EMBL" id="HFC91508.1"/>
    </source>
</evidence>
<sequence length="392" mass="43251">MIFNLAKLANAVALNITYKILFIIVLLFNPLLASADNQPIAPVLDAQSYLLVDHISGVELAAKNPAKRIEPASITKLMTAYVLYGELAKGNATLEDRVLVSEKAWKMEGSRMFVEGGKKVPLERMLHGLIVQSGNDAAVALAEHVAGSESAFVDKMNAAAAKLGMEGTHYVNASGMPDKLHYTTARDIVKLARALIKKYPEFYKIYKIKHYTYNGIKQYNRNKLLWRDKTVDGMKTGHTDSAGYCLVASAERNNMRLISVMLGTNSKKTRADYSQQLLEYGFRFFETHKLYASNSVLAEARVWKGTTDKVAAGTIDGLYVTIQKGHYEKLQGMMELYKDIDAPVKRGDPLGKAIIKDGDIIVAELPLVALEPVDAGGIWASVKDSVKKLFSN</sequence>
<dbReference type="GO" id="GO:0009002">
    <property type="term" value="F:serine-type D-Ala-D-Ala carboxypeptidase activity"/>
    <property type="evidence" value="ECO:0007669"/>
    <property type="project" value="UniProtKB-EC"/>
</dbReference>
<comment type="similarity">
    <text evidence="3 15">Belongs to the peptidase S11 family.</text>
</comment>
<keyword evidence="5 18" id="KW-0121">Carboxypeptidase</keyword>
<dbReference type="InterPro" id="IPR037167">
    <property type="entry name" value="Peptidase_S11_C_sf"/>
</dbReference>
<evidence type="ECO:0000256" key="2">
    <source>
        <dbReference type="ARBA" id="ARBA00004752"/>
    </source>
</evidence>
<keyword evidence="8" id="KW-0378">Hydrolase</keyword>
<evidence type="ECO:0000256" key="12">
    <source>
        <dbReference type="ARBA" id="ARBA00034000"/>
    </source>
</evidence>
<dbReference type="Proteomes" id="UP000885750">
    <property type="component" value="Unassembled WGS sequence"/>
</dbReference>
<accession>A0A7V2WTZ1</accession>
<evidence type="ECO:0000259" key="17">
    <source>
        <dbReference type="SMART" id="SM00936"/>
    </source>
</evidence>
<protein>
    <recommendedName>
        <fullName evidence="4">serine-type D-Ala-D-Ala carboxypeptidase</fullName>
        <ecNumber evidence="4">3.4.16.4</ecNumber>
    </recommendedName>
</protein>
<evidence type="ECO:0000256" key="3">
    <source>
        <dbReference type="ARBA" id="ARBA00007164"/>
    </source>
</evidence>
<reference evidence="18" key="1">
    <citation type="journal article" date="2020" name="mSystems">
        <title>Genome- and Community-Level Interaction Insights into Carbon Utilization and Element Cycling Functions of Hydrothermarchaeota in Hydrothermal Sediment.</title>
        <authorList>
            <person name="Zhou Z."/>
            <person name="Liu Y."/>
            <person name="Xu W."/>
            <person name="Pan J."/>
            <person name="Luo Z.H."/>
            <person name="Li M."/>
        </authorList>
    </citation>
    <scope>NUCLEOTIDE SEQUENCE [LARGE SCALE GENOMIC DNA]</scope>
    <source>
        <strain evidence="18">HyVt-493</strain>
    </source>
</reference>
<evidence type="ECO:0000256" key="10">
    <source>
        <dbReference type="ARBA" id="ARBA00022984"/>
    </source>
</evidence>
<comment type="pathway">
    <text evidence="2">Cell wall biogenesis; peptidoglycan biosynthesis.</text>
</comment>
<dbReference type="GO" id="GO:0071555">
    <property type="term" value="P:cell wall organization"/>
    <property type="evidence" value="ECO:0007669"/>
    <property type="project" value="UniProtKB-KW"/>
</dbReference>
<dbReference type="InterPro" id="IPR015956">
    <property type="entry name" value="Peniciliin-bd_prot_C_sf"/>
</dbReference>
<dbReference type="EMBL" id="DRMS01000062">
    <property type="protein sequence ID" value="HFC91508.1"/>
    <property type="molecule type" value="Genomic_DNA"/>
</dbReference>
<dbReference type="Gene3D" id="3.40.710.10">
    <property type="entry name" value="DD-peptidase/beta-lactamase superfamily"/>
    <property type="match status" value="1"/>
</dbReference>
<evidence type="ECO:0000256" key="13">
    <source>
        <dbReference type="PIRSR" id="PIRSR618044-1"/>
    </source>
</evidence>
<feature type="binding site" evidence="14">
    <location>
        <position position="235"/>
    </location>
    <ligand>
        <name>substrate</name>
    </ligand>
</feature>
<dbReference type="GO" id="GO:0008360">
    <property type="term" value="P:regulation of cell shape"/>
    <property type="evidence" value="ECO:0007669"/>
    <property type="project" value="UniProtKB-KW"/>
</dbReference>
<comment type="function">
    <text evidence="1">Removes C-terminal D-alanyl residues from sugar-peptide cell wall precursors.</text>
</comment>
<dbReference type="InterPro" id="IPR018044">
    <property type="entry name" value="Peptidase_S11"/>
</dbReference>
<gene>
    <name evidence="18" type="ORF">ENJ51_01700</name>
</gene>
<dbReference type="Gene3D" id="2.60.410.10">
    <property type="entry name" value="D-Ala-D-Ala carboxypeptidase, C-terminal domain"/>
    <property type="match status" value="1"/>
</dbReference>
<keyword evidence="9" id="KW-0133">Cell shape</keyword>
<dbReference type="EC" id="3.4.16.4" evidence="4"/>
<evidence type="ECO:0000256" key="14">
    <source>
        <dbReference type="PIRSR" id="PIRSR618044-2"/>
    </source>
</evidence>
<dbReference type="UniPathway" id="UPA00219"/>
<dbReference type="PRINTS" id="PR00725">
    <property type="entry name" value="DADACBPTASE1"/>
</dbReference>
<dbReference type="GO" id="GO:0009252">
    <property type="term" value="P:peptidoglycan biosynthetic process"/>
    <property type="evidence" value="ECO:0007669"/>
    <property type="project" value="UniProtKB-UniPathway"/>
</dbReference>
<keyword evidence="7" id="KW-0732">Signal</keyword>
<dbReference type="SMART" id="SM00936">
    <property type="entry name" value="PBP5_C"/>
    <property type="match status" value="1"/>
</dbReference>
<dbReference type="GO" id="GO:0006508">
    <property type="term" value="P:proteolysis"/>
    <property type="evidence" value="ECO:0007669"/>
    <property type="project" value="UniProtKB-KW"/>
</dbReference>
<keyword evidence="6" id="KW-0645">Protease</keyword>
<evidence type="ECO:0000256" key="4">
    <source>
        <dbReference type="ARBA" id="ARBA00012448"/>
    </source>
</evidence>
<proteinExistence type="inferred from homology"/>
<dbReference type="SUPFAM" id="SSF56601">
    <property type="entry name" value="beta-lactamase/transpeptidase-like"/>
    <property type="match status" value="1"/>
</dbReference>
<keyword evidence="16" id="KW-0472">Membrane</keyword>
<name>A0A7V2WTZ1_LEUMU</name>
<feature type="active site" description="Acyl-ester intermediate" evidence="13">
    <location>
        <position position="73"/>
    </location>
</feature>
<feature type="active site" evidence="13">
    <location>
        <position position="133"/>
    </location>
</feature>
<dbReference type="Pfam" id="PF07943">
    <property type="entry name" value="PBP5_C"/>
    <property type="match status" value="1"/>
</dbReference>
<comment type="catalytic activity">
    <reaction evidence="12">
        <text>Preferential cleavage: (Ac)2-L-Lys-D-Ala-|-D-Ala. Also transpeptidation of peptidyl-alanyl moieties that are N-acyl substituents of D-alanine.</text>
        <dbReference type="EC" id="3.4.16.4"/>
    </reaction>
</comment>
<evidence type="ECO:0000256" key="11">
    <source>
        <dbReference type="ARBA" id="ARBA00023316"/>
    </source>
</evidence>
<dbReference type="AlphaFoldDB" id="A0A7V2WTZ1"/>
<evidence type="ECO:0000256" key="6">
    <source>
        <dbReference type="ARBA" id="ARBA00022670"/>
    </source>
</evidence>
<evidence type="ECO:0000256" key="8">
    <source>
        <dbReference type="ARBA" id="ARBA00022801"/>
    </source>
</evidence>
<organism evidence="18">
    <name type="scientific">Leucothrix mucor</name>
    <dbReference type="NCBI Taxonomy" id="45248"/>
    <lineage>
        <taxon>Bacteria</taxon>
        <taxon>Pseudomonadati</taxon>
        <taxon>Pseudomonadota</taxon>
        <taxon>Gammaproteobacteria</taxon>
        <taxon>Thiotrichales</taxon>
        <taxon>Thiotrichaceae</taxon>
        <taxon>Leucothrix</taxon>
    </lineage>
</organism>
<keyword evidence="16" id="KW-1133">Transmembrane helix</keyword>
<keyword evidence="10" id="KW-0573">Peptidoglycan synthesis</keyword>
<evidence type="ECO:0000256" key="9">
    <source>
        <dbReference type="ARBA" id="ARBA00022960"/>
    </source>
</evidence>
<evidence type="ECO:0000256" key="7">
    <source>
        <dbReference type="ARBA" id="ARBA00022729"/>
    </source>
</evidence>
<evidence type="ECO:0000256" key="15">
    <source>
        <dbReference type="RuleBase" id="RU004016"/>
    </source>
</evidence>
<evidence type="ECO:0000256" key="5">
    <source>
        <dbReference type="ARBA" id="ARBA00022645"/>
    </source>
</evidence>
<keyword evidence="16" id="KW-0812">Transmembrane</keyword>
<evidence type="ECO:0000256" key="1">
    <source>
        <dbReference type="ARBA" id="ARBA00003217"/>
    </source>
</evidence>